<keyword evidence="1" id="KW-1133">Transmembrane helix</keyword>
<reference evidence="2 3" key="1">
    <citation type="journal article" date="2018" name="Proc. Natl. Acad. Sci. U.S.A.">
        <title>Linking secondary metabolites to gene clusters through genome sequencing of six diverse Aspergillus species.</title>
        <authorList>
            <person name="Kaerboelling I."/>
            <person name="Vesth T.C."/>
            <person name="Frisvad J.C."/>
            <person name="Nybo J.L."/>
            <person name="Theobald S."/>
            <person name="Kuo A."/>
            <person name="Bowyer P."/>
            <person name="Matsuda Y."/>
            <person name="Mondo S."/>
            <person name="Lyhne E.K."/>
            <person name="Kogle M.E."/>
            <person name="Clum A."/>
            <person name="Lipzen A."/>
            <person name="Salamov A."/>
            <person name="Ngan C.Y."/>
            <person name="Daum C."/>
            <person name="Chiniquy J."/>
            <person name="Barry K."/>
            <person name="LaButti K."/>
            <person name="Haridas S."/>
            <person name="Simmons B.A."/>
            <person name="Magnuson J.K."/>
            <person name="Mortensen U.H."/>
            <person name="Larsen T.O."/>
            <person name="Grigoriev I.V."/>
            <person name="Baker S.E."/>
            <person name="Andersen M.R."/>
        </authorList>
    </citation>
    <scope>NUCLEOTIDE SEQUENCE [LARGE SCALE GENOMIC DNA]</scope>
    <source>
        <strain evidence="2 3">IBT 24754</strain>
    </source>
</reference>
<feature type="transmembrane region" description="Helical" evidence="1">
    <location>
        <begin position="185"/>
        <end position="203"/>
    </location>
</feature>
<dbReference type="GeneID" id="63816641"/>
<dbReference type="Proteomes" id="UP000244073">
    <property type="component" value="Unassembled WGS sequence"/>
</dbReference>
<gene>
    <name evidence="2" type="ORF">P175DRAFT_0530136</name>
</gene>
<name>A0A2T5M3D5_9EURO</name>
<evidence type="ECO:0000256" key="1">
    <source>
        <dbReference type="SAM" id="Phobius"/>
    </source>
</evidence>
<dbReference type="AlphaFoldDB" id="A0A2T5M3D5"/>
<sequence length="217" mass="23876">MPRKSHGTFPIFLPLNLCDYNVGKYAEPQLSLGESSLLVSPVPWRGDISSLICPSQARVQRLTIRSPGFIAPLWLVNARSIPSSSGPVLVLFVCLAIFVHQAKGPILCGKWRFPVTVFSSACLDLRPQRLSRFHYFDVTTAVKSKTTTSKPLATIRPGSCATTTAALRVLIELLSFYSYLFDRTFAPSSGFLAPFLLIALLLIPSRSSPVIFRYLAA</sequence>
<evidence type="ECO:0000313" key="2">
    <source>
        <dbReference type="EMBL" id="PTU23044.1"/>
    </source>
</evidence>
<dbReference type="EMBL" id="MSFN02000002">
    <property type="protein sequence ID" value="PTU23044.1"/>
    <property type="molecule type" value="Genomic_DNA"/>
</dbReference>
<evidence type="ECO:0000313" key="3">
    <source>
        <dbReference type="Proteomes" id="UP000244073"/>
    </source>
</evidence>
<protein>
    <submittedName>
        <fullName evidence="2">Uncharacterized protein</fullName>
    </submittedName>
</protein>
<keyword evidence="1" id="KW-0472">Membrane</keyword>
<dbReference type="RefSeq" id="XP_040754436.1">
    <property type="nucleotide sequence ID" value="XM_040899759.1"/>
</dbReference>
<proteinExistence type="predicted"/>
<comment type="caution">
    <text evidence="2">The sequence shown here is derived from an EMBL/GenBank/DDBJ whole genome shotgun (WGS) entry which is preliminary data.</text>
</comment>
<accession>A0A2T5M3D5</accession>
<organism evidence="2 3">
    <name type="scientific">Aspergillus ochraceoroseus IBT 24754</name>
    <dbReference type="NCBI Taxonomy" id="1392256"/>
    <lineage>
        <taxon>Eukaryota</taxon>
        <taxon>Fungi</taxon>
        <taxon>Dikarya</taxon>
        <taxon>Ascomycota</taxon>
        <taxon>Pezizomycotina</taxon>
        <taxon>Eurotiomycetes</taxon>
        <taxon>Eurotiomycetidae</taxon>
        <taxon>Eurotiales</taxon>
        <taxon>Aspergillaceae</taxon>
        <taxon>Aspergillus</taxon>
        <taxon>Aspergillus subgen. Nidulantes</taxon>
    </lineage>
</organism>
<dbReference type="VEuPathDB" id="FungiDB:P175DRAFT_0530136"/>
<keyword evidence="1" id="KW-0812">Transmembrane</keyword>